<dbReference type="RefSeq" id="WP_264225232.1">
    <property type="nucleotide sequence ID" value="NZ_CP107716.1"/>
</dbReference>
<evidence type="ECO:0000313" key="3">
    <source>
        <dbReference type="Proteomes" id="UP001163882"/>
    </source>
</evidence>
<dbReference type="PANTHER" id="PTHR43346:SF1">
    <property type="entry name" value="QUERCETIN 2,3-DIOXYGENASE-RELATED"/>
    <property type="match status" value="1"/>
</dbReference>
<dbReference type="InterPro" id="IPR014710">
    <property type="entry name" value="RmlC-like_jellyroll"/>
</dbReference>
<dbReference type="InterPro" id="IPR052538">
    <property type="entry name" value="Flavonoid_dioxygenase-like"/>
</dbReference>
<dbReference type="Pfam" id="PF07883">
    <property type="entry name" value="Cupin_2"/>
    <property type="match status" value="1"/>
</dbReference>
<organism evidence="2 3">
    <name type="scientific">Pelagibacterium flavum</name>
    <dbReference type="NCBI Taxonomy" id="2984530"/>
    <lineage>
        <taxon>Bacteria</taxon>
        <taxon>Pseudomonadati</taxon>
        <taxon>Pseudomonadota</taxon>
        <taxon>Alphaproteobacteria</taxon>
        <taxon>Hyphomicrobiales</taxon>
        <taxon>Devosiaceae</taxon>
        <taxon>Pelagibacterium</taxon>
    </lineage>
</organism>
<gene>
    <name evidence="2" type="ORF">OF122_16260</name>
</gene>
<feature type="domain" description="Cupin type-2" evidence="1">
    <location>
        <begin position="35"/>
        <end position="100"/>
    </location>
</feature>
<sequence length="116" mass="12649">MPHILRATDRPEGASRTIKFEGGEYGADVSFFAVVAEPGKRVGLHIHPYSETWMVQEGTVRFVAGSQTVEAGSGDIMVVEPETPHGFENIGDGLLRMMCIHDGPHIIQTFLDPADD</sequence>
<dbReference type="Proteomes" id="UP001163882">
    <property type="component" value="Chromosome"/>
</dbReference>
<protein>
    <submittedName>
        <fullName evidence="2">Cupin domain-containing protein</fullName>
    </submittedName>
</protein>
<dbReference type="SUPFAM" id="SSF51182">
    <property type="entry name" value="RmlC-like cupins"/>
    <property type="match status" value="1"/>
</dbReference>
<name>A0ABY6ILW0_9HYPH</name>
<dbReference type="EMBL" id="CP107716">
    <property type="protein sequence ID" value="UYQ71581.1"/>
    <property type="molecule type" value="Genomic_DNA"/>
</dbReference>
<proteinExistence type="predicted"/>
<dbReference type="Gene3D" id="2.60.120.10">
    <property type="entry name" value="Jelly Rolls"/>
    <property type="match status" value="1"/>
</dbReference>
<evidence type="ECO:0000259" key="1">
    <source>
        <dbReference type="Pfam" id="PF07883"/>
    </source>
</evidence>
<dbReference type="InterPro" id="IPR013096">
    <property type="entry name" value="Cupin_2"/>
</dbReference>
<dbReference type="PANTHER" id="PTHR43346">
    <property type="entry name" value="LIGAND BINDING DOMAIN PROTEIN, PUTATIVE (AFU_ORTHOLOGUE AFUA_6G14370)-RELATED"/>
    <property type="match status" value="1"/>
</dbReference>
<evidence type="ECO:0000313" key="2">
    <source>
        <dbReference type="EMBL" id="UYQ71581.1"/>
    </source>
</evidence>
<dbReference type="InterPro" id="IPR011051">
    <property type="entry name" value="RmlC_Cupin_sf"/>
</dbReference>
<keyword evidence="3" id="KW-1185">Reference proteome</keyword>
<reference evidence="2" key="1">
    <citation type="submission" date="2022-10" db="EMBL/GenBank/DDBJ databases">
        <title>YIM 151497 complete genome.</title>
        <authorList>
            <person name="Chen X."/>
        </authorList>
    </citation>
    <scope>NUCLEOTIDE SEQUENCE</scope>
    <source>
        <strain evidence="2">YIM 151497</strain>
    </source>
</reference>
<accession>A0ABY6ILW0</accession>